<evidence type="ECO:0000256" key="2">
    <source>
        <dbReference type="ARBA" id="ARBA00023125"/>
    </source>
</evidence>
<dbReference type="SUPFAM" id="SSF46955">
    <property type="entry name" value="Putative DNA-binding domain"/>
    <property type="match status" value="1"/>
</dbReference>
<dbReference type="CDD" id="cd04776">
    <property type="entry name" value="HTH_GnyR"/>
    <property type="match status" value="1"/>
</dbReference>
<dbReference type="AlphaFoldDB" id="A0A1Q8QWW4"/>
<evidence type="ECO:0000256" key="3">
    <source>
        <dbReference type="ARBA" id="ARBA00023163"/>
    </source>
</evidence>
<dbReference type="Gene3D" id="1.10.1660.10">
    <property type="match status" value="1"/>
</dbReference>
<organism evidence="5 6">
    <name type="scientific">Desulfosporosinus metallidurans</name>
    <dbReference type="NCBI Taxonomy" id="1888891"/>
    <lineage>
        <taxon>Bacteria</taxon>
        <taxon>Bacillati</taxon>
        <taxon>Bacillota</taxon>
        <taxon>Clostridia</taxon>
        <taxon>Eubacteriales</taxon>
        <taxon>Desulfitobacteriaceae</taxon>
        <taxon>Desulfosporosinus</taxon>
    </lineage>
</organism>
<dbReference type="SMART" id="SM00422">
    <property type="entry name" value="HTH_MERR"/>
    <property type="match status" value="1"/>
</dbReference>
<keyword evidence="1" id="KW-0805">Transcription regulation</keyword>
<protein>
    <submittedName>
        <fullName evidence="5">Putative transcriptional regulator LiuR of leucine degradation pathway, MerR family</fullName>
    </submittedName>
</protein>
<dbReference type="InterPro" id="IPR000551">
    <property type="entry name" value="MerR-type_HTH_dom"/>
</dbReference>
<dbReference type="GO" id="GO:0003700">
    <property type="term" value="F:DNA-binding transcription factor activity"/>
    <property type="evidence" value="ECO:0007669"/>
    <property type="project" value="InterPro"/>
</dbReference>
<dbReference type="InterPro" id="IPR009061">
    <property type="entry name" value="DNA-bd_dom_put_sf"/>
</dbReference>
<gene>
    <name evidence="5" type="ORF">DSOL_2309</name>
</gene>
<evidence type="ECO:0000313" key="5">
    <source>
        <dbReference type="EMBL" id="OLN31813.1"/>
    </source>
</evidence>
<sequence length="227" mass="27011">MINALSHMGILLQLRAVFILPTFPRFTYKRNRIIQYRFFRSTGDCLVVMAYIRRIIKARQNNSTNNALDVYVNWCQNIANIIVRTRKEVYLLPEEQPFMSISNLAQELLITPRTIRYYEEVGLLTPLHHEKMSQRLYGPREKARLTLILRGKRLGFSLTEIKEMLDLYDIDRTEGLQLERTVAYGEKRLQELDEKIQELTLLKGELMDYHQQFTELLRKRNEEENDV</sequence>
<dbReference type="STRING" id="1888891.DSOL_2309"/>
<dbReference type="InterPro" id="IPR047057">
    <property type="entry name" value="MerR_fam"/>
</dbReference>
<dbReference type="PANTHER" id="PTHR30204:SF58">
    <property type="entry name" value="HTH-TYPE TRANSCRIPTIONAL REGULATOR YFMP"/>
    <property type="match status" value="1"/>
</dbReference>
<feature type="domain" description="HTH merR-type" evidence="4">
    <location>
        <begin position="98"/>
        <end position="167"/>
    </location>
</feature>
<name>A0A1Q8QWW4_9FIRM</name>
<reference evidence="5 6" key="1">
    <citation type="submission" date="2016-09" db="EMBL/GenBank/DDBJ databases">
        <title>Complete genome of Desulfosporosinus sp. OL.</title>
        <authorList>
            <person name="Mardanov A."/>
            <person name="Beletsky A."/>
            <person name="Panova A."/>
            <person name="Karnachuk O."/>
            <person name="Ravin N."/>
        </authorList>
    </citation>
    <scope>NUCLEOTIDE SEQUENCE [LARGE SCALE GENOMIC DNA]</scope>
    <source>
        <strain evidence="5 6">OL</strain>
    </source>
</reference>
<evidence type="ECO:0000259" key="4">
    <source>
        <dbReference type="PROSITE" id="PS50937"/>
    </source>
</evidence>
<dbReference type="GO" id="GO:0003677">
    <property type="term" value="F:DNA binding"/>
    <property type="evidence" value="ECO:0007669"/>
    <property type="project" value="UniProtKB-KW"/>
</dbReference>
<keyword evidence="6" id="KW-1185">Reference proteome</keyword>
<dbReference type="Proteomes" id="UP000186102">
    <property type="component" value="Unassembled WGS sequence"/>
</dbReference>
<evidence type="ECO:0000256" key="1">
    <source>
        <dbReference type="ARBA" id="ARBA00023015"/>
    </source>
</evidence>
<dbReference type="PROSITE" id="PS50937">
    <property type="entry name" value="HTH_MERR_2"/>
    <property type="match status" value="1"/>
</dbReference>
<dbReference type="PANTHER" id="PTHR30204">
    <property type="entry name" value="REDOX-CYCLING DRUG-SENSING TRANSCRIPTIONAL ACTIVATOR SOXR"/>
    <property type="match status" value="1"/>
</dbReference>
<dbReference type="Pfam" id="PF09278">
    <property type="entry name" value="MerR-DNA-bind"/>
    <property type="match status" value="1"/>
</dbReference>
<dbReference type="InterPro" id="IPR015358">
    <property type="entry name" value="Tscrpt_reg_MerR_DNA-bd"/>
</dbReference>
<keyword evidence="2" id="KW-0238">DNA-binding</keyword>
<proteinExistence type="predicted"/>
<keyword evidence="3" id="KW-0804">Transcription</keyword>
<evidence type="ECO:0000313" key="6">
    <source>
        <dbReference type="Proteomes" id="UP000186102"/>
    </source>
</evidence>
<accession>A0A1Q8QWW4</accession>
<comment type="caution">
    <text evidence="5">The sequence shown here is derived from an EMBL/GenBank/DDBJ whole genome shotgun (WGS) entry which is preliminary data.</text>
</comment>
<dbReference type="EMBL" id="MLBF01000014">
    <property type="protein sequence ID" value="OLN31813.1"/>
    <property type="molecule type" value="Genomic_DNA"/>
</dbReference>